<organism evidence="2 3">
    <name type="scientific">Paenibacillus athensensis</name>
    <dbReference type="NCBI Taxonomy" id="1967502"/>
    <lineage>
        <taxon>Bacteria</taxon>
        <taxon>Bacillati</taxon>
        <taxon>Bacillota</taxon>
        <taxon>Bacilli</taxon>
        <taxon>Bacillales</taxon>
        <taxon>Paenibacillaceae</taxon>
        <taxon>Paenibacillus</taxon>
    </lineage>
</organism>
<proteinExistence type="predicted"/>
<accession>A0A4Y8PQ81</accession>
<evidence type="ECO:0000313" key="3">
    <source>
        <dbReference type="Proteomes" id="UP000298246"/>
    </source>
</evidence>
<feature type="transmembrane region" description="Helical" evidence="1">
    <location>
        <begin position="444"/>
        <end position="462"/>
    </location>
</feature>
<feature type="transmembrane region" description="Helical" evidence="1">
    <location>
        <begin position="412"/>
        <end position="432"/>
    </location>
</feature>
<keyword evidence="3" id="KW-1185">Reference proteome</keyword>
<keyword evidence="1" id="KW-0472">Membrane</keyword>
<dbReference type="EMBL" id="MYFO01000067">
    <property type="protein sequence ID" value="TFE82814.1"/>
    <property type="molecule type" value="Genomic_DNA"/>
</dbReference>
<comment type="caution">
    <text evidence="2">The sequence shown here is derived from an EMBL/GenBank/DDBJ whole genome shotgun (WGS) entry which is preliminary data.</text>
</comment>
<evidence type="ECO:0008006" key="4">
    <source>
        <dbReference type="Google" id="ProtNLM"/>
    </source>
</evidence>
<protein>
    <recommendedName>
        <fullName evidence="4">Transmembrane protein</fullName>
    </recommendedName>
</protein>
<reference evidence="2 3" key="1">
    <citation type="submission" date="2017-03" db="EMBL/GenBank/DDBJ databases">
        <title>Isolation of Levoglucosan Utilizing Bacteria.</title>
        <authorList>
            <person name="Arya A.S."/>
        </authorList>
    </citation>
    <scope>NUCLEOTIDE SEQUENCE [LARGE SCALE GENOMIC DNA]</scope>
    <source>
        <strain evidence="2 3">MEC069</strain>
    </source>
</reference>
<feature type="transmembrane region" description="Helical" evidence="1">
    <location>
        <begin position="378"/>
        <end position="400"/>
    </location>
</feature>
<dbReference type="Proteomes" id="UP000298246">
    <property type="component" value="Unassembled WGS sequence"/>
</dbReference>
<sequence length="474" mass="51717">MKNKMTWEWLPLTAAALILSFMLLLKPIVGVADNGDFLRIMGTAGLAYPDQTEARADQYFAFMHRQFAFTDLGAGGYVSAEVALVTAVSLIGRALGSQLFDIRLLSVVYSILLLTAFAMLLRLRLLASPAARLACAAVFLLMFLDVGYTAYFNSLFGEPMSLVFLLLTLAAALRLAEQRPPRLGTLASFAAAAVCLTAAKLQNAPAGLLLAGLALRLLPLSAVPAWRRWSAAVPALLVLTAGIMYLKAPAELKTINQYQAVYYGILKDSPTPGQDLRELGLDPKLAVLQNTNYFTPDTPIPQQSAELMQSFYPHISHGKIAWFYATHPARFLDKLQVTATNAMTIRPGYLGNYEKAEGLARGQLSSSFAVWSELKRQVLPHSFGALLIFGVLYMLVLLAVRTGARSRNEAAVCDTLLCVPLIAAAAFVVPLIGDGEADMEKHLFLFNVCYDVMAAVSLIWLVHQAVNLLRRRAF</sequence>
<name>A0A4Y8PQ81_9BACL</name>
<dbReference type="OrthoDB" id="129479at2"/>
<evidence type="ECO:0000313" key="2">
    <source>
        <dbReference type="EMBL" id="TFE82814.1"/>
    </source>
</evidence>
<keyword evidence="1" id="KW-0812">Transmembrane</keyword>
<feature type="transmembrane region" description="Helical" evidence="1">
    <location>
        <begin position="133"/>
        <end position="153"/>
    </location>
</feature>
<dbReference type="RefSeq" id="WP_134757709.1">
    <property type="nucleotide sequence ID" value="NZ_MYFO02000005.1"/>
</dbReference>
<feature type="transmembrane region" description="Helical" evidence="1">
    <location>
        <begin position="102"/>
        <end position="121"/>
    </location>
</feature>
<dbReference type="AlphaFoldDB" id="A0A4Y8PQ81"/>
<gene>
    <name evidence="2" type="ORF">B5M42_24450</name>
</gene>
<evidence type="ECO:0000256" key="1">
    <source>
        <dbReference type="SAM" id="Phobius"/>
    </source>
</evidence>
<keyword evidence="1" id="KW-1133">Transmembrane helix</keyword>